<dbReference type="GO" id="GO:1904680">
    <property type="term" value="F:peptide transmembrane transporter activity"/>
    <property type="evidence" value="ECO:0007669"/>
    <property type="project" value="TreeGrafter"/>
</dbReference>
<dbReference type="PANTHER" id="PTHR30290">
    <property type="entry name" value="PERIPLASMIC BINDING COMPONENT OF ABC TRANSPORTER"/>
    <property type="match status" value="1"/>
</dbReference>
<dbReference type="InterPro" id="IPR039424">
    <property type="entry name" value="SBP_5"/>
</dbReference>
<comment type="caution">
    <text evidence="2">The sequence shown here is derived from an EMBL/GenBank/DDBJ whole genome shotgun (WGS) entry which is preliminary data.</text>
</comment>
<dbReference type="InterPro" id="IPR030678">
    <property type="entry name" value="Peptide/Ni-bd"/>
</dbReference>
<evidence type="ECO:0000259" key="1">
    <source>
        <dbReference type="Pfam" id="PF00496"/>
    </source>
</evidence>
<dbReference type="SUPFAM" id="SSF53850">
    <property type="entry name" value="Periplasmic binding protein-like II"/>
    <property type="match status" value="1"/>
</dbReference>
<dbReference type="CDD" id="cd00995">
    <property type="entry name" value="PBP2_NikA_DppA_OppA_like"/>
    <property type="match status" value="1"/>
</dbReference>
<dbReference type="GO" id="GO:0015833">
    <property type="term" value="P:peptide transport"/>
    <property type="evidence" value="ECO:0007669"/>
    <property type="project" value="TreeGrafter"/>
</dbReference>
<feature type="domain" description="Solute-binding protein family 5" evidence="1">
    <location>
        <begin position="80"/>
        <end position="420"/>
    </location>
</feature>
<name>A0A7V1LJY4_CALAY</name>
<dbReference type="AlphaFoldDB" id="A0A7V1LJY4"/>
<evidence type="ECO:0000313" key="2">
    <source>
        <dbReference type="EMBL" id="HED09370.1"/>
    </source>
</evidence>
<dbReference type="PIRSF" id="PIRSF002741">
    <property type="entry name" value="MppA"/>
    <property type="match status" value="1"/>
</dbReference>
<dbReference type="InterPro" id="IPR000914">
    <property type="entry name" value="SBP_5_dom"/>
</dbReference>
<dbReference type="Proteomes" id="UP000886005">
    <property type="component" value="Unassembled WGS sequence"/>
</dbReference>
<dbReference type="EMBL" id="DRLD01000044">
    <property type="protein sequence ID" value="HED09370.1"/>
    <property type="molecule type" value="Genomic_DNA"/>
</dbReference>
<dbReference type="GO" id="GO:0030288">
    <property type="term" value="C:outer membrane-bounded periplasmic space"/>
    <property type="evidence" value="ECO:0007669"/>
    <property type="project" value="UniProtKB-ARBA"/>
</dbReference>
<sequence length="520" mass="59614">MSLMKRILLFLTVTLFLLFGSGGCRVNEQTPAARKGGKAVIALPGNAETLFPLSLKSYDLQEISNHLLTPALTRGNALDEVVPVLVRAWQSSPDGRRIIYYLDGEKKWSDGSPLRARDVWRSWRFIRQNTDKVNPQYRLSRIDTCIIRDSLTVIFKFHTSVARPARLTRFPVFPGTLLHTFDWDSVVNAYSRPFIGCGLFLIREQSPYRILLTRSPYAGALLDSLEVLYYTDNDHLRRLLNQKEVDLVPDVNEEIVRAYKKDTAYRTEFSGERGYTFIAWNLRSGRVVDLRVRKALTLGLDRATIVDGLLGNLGEVHDAPTYPAFRDYLDTTAYRYDPEKAHQLMQQTGLPPKPLRLLVNSENMLRRQLAQNIKSYWELLGVKTVIQLLPWKDFLNSLQKGYYDAALISWVENDFFNPTDLFSSEGIKKGNNFMYYRSDAVDNALMDALNAADRAGQQKAWYRFQRHVIRDMPVTVLFSKRIATLLSRRLKNIKIDASGYLNNPGAWWMESAPKPISGEK</sequence>
<gene>
    <name evidence="2" type="ORF">ENJ10_01655</name>
</gene>
<protein>
    <submittedName>
        <fullName evidence="2">ABC transporter substrate-binding protein</fullName>
    </submittedName>
</protein>
<dbReference type="PROSITE" id="PS51257">
    <property type="entry name" value="PROKAR_LIPOPROTEIN"/>
    <property type="match status" value="1"/>
</dbReference>
<proteinExistence type="predicted"/>
<organism evidence="2">
    <name type="scientific">Caldithrix abyssi</name>
    <dbReference type="NCBI Taxonomy" id="187145"/>
    <lineage>
        <taxon>Bacteria</taxon>
        <taxon>Pseudomonadati</taxon>
        <taxon>Calditrichota</taxon>
        <taxon>Calditrichia</taxon>
        <taxon>Calditrichales</taxon>
        <taxon>Calditrichaceae</taxon>
        <taxon>Caldithrix</taxon>
    </lineage>
</organism>
<dbReference type="Pfam" id="PF00496">
    <property type="entry name" value="SBP_bac_5"/>
    <property type="match status" value="1"/>
</dbReference>
<dbReference type="Gene3D" id="3.40.190.10">
    <property type="entry name" value="Periplasmic binding protein-like II"/>
    <property type="match status" value="1"/>
</dbReference>
<reference evidence="2" key="1">
    <citation type="journal article" date="2020" name="mSystems">
        <title>Genome- and Community-Level Interaction Insights into Carbon Utilization and Element Cycling Functions of Hydrothermarchaeota in Hydrothermal Sediment.</title>
        <authorList>
            <person name="Zhou Z."/>
            <person name="Liu Y."/>
            <person name="Xu W."/>
            <person name="Pan J."/>
            <person name="Luo Z.H."/>
            <person name="Li M."/>
        </authorList>
    </citation>
    <scope>NUCLEOTIDE SEQUENCE [LARGE SCALE GENOMIC DNA]</scope>
    <source>
        <strain evidence="2">HyVt-456</strain>
    </source>
</reference>
<dbReference type="GO" id="GO:0043190">
    <property type="term" value="C:ATP-binding cassette (ABC) transporter complex"/>
    <property type="evidence" value="ECO:0007669"/>
    <property type="project" value="InterPro"/>
</dbReference>
<accession>A0A7V1LJY4</accession>
<dbReference type="Gene3D" id="3.10.105.10">
    <property type="entry name" value="Dipeptide-binding Protein, Domain 3"/>
    <property type="match status" value="1"/>
</dbReference>